<dbReference type="Proteomes" id="UP000321393">
    <property type="component" value="Unassembled WGS sequence"/>
</dbReference>
<feature type="compositionally biased region" description="Basic and acidic residues" evidence="1">
    <location>
        <begin position="19"/>
        <end position="29"/>
    </location>
</feature>
<organism evidence="2 3">
    <name type="scientific">Cucumis melo var. makuwa</name>
    <name type="common">Oriental melon</name>
    <dbReference type="NCBI Taxonomy" id="1194695"/>
    <lineage>
        <taxon>Eukaryota</taxon>
        <taxon>Viridiplantae</taxon>
        <taxon>Streptophyta</taxon>
        <taxon>Embryophyta</taxon>
        <taxon>Tracheophyta</taxon>
        <taxon>Spermatophyta</taxon>
        <taxon>Magnoliopsida</taxon>
        <taxon>eudicotyledons</taxon>
        <taxon>Gunneridae</taxon>
        <taxon>Pentapetalae</taxon>
        <taxon>rosids</taxon>
        <taxon>fabids</taxon>
        <taxon>Cucurbitales</taxon>
        <taxon>Cucurbitaceae</taxon>
        <taxon>Benincaseae</taxon>
        <taxon>Cucumis</taxon>
    </lineage>
</organism>
<evidence type="ECO:0000313" key="2">
    <source>
        <dbReference type="EMBL" id="KAA0046153.1"/>
    </source>
</evidence>
<evidence type="ECO:0000256" key="1">
    <source>
        <dbReference type="SAM" id="MobiDB-lite"/>
    </source>
</evidence>
<feature type="region of interest" description="Disordered" evidence="1">
    <location>
        <begin position="1"/>
        <end position="83"/>
    </location>
</feature>
<proteinExistence type="predicted"/>
<sequence>MKLTNLEKHPSSASWEVGHLLHKEKKERGGPNPNPSTAAATPCEPPQPSPLSSVVHAEPEPSVPSTQNSTRTPVSSTPREAGLPASLLYDPSRACTCLHRSRVALQECEPPVRAVVALHTGEPPVRAAFCFLAEPPSRFVLGLRCWESVTLRLGLVEQMSRHDSSDSTDRSQPDYLSVSSGYATDQFVLGAEVRAIASWRATRSDRGEP</sequence>
<feature type="compositionally biased region" description="Basic and acidic residues" evidence="1">
    <location>
        <begin position="1"/>
        <end position="10"/>
    </location>
</feature>
<name>A0A5A7TRF9_CUCMM</name>
<dbReference type="AlphaFoldDB" id="A0A5A7TRF9"/>
<gene>
    <name evidence="2" type="ORF">E6C27_scaffold157G00960</name>
</gene>
<feature type="compositionally biased region" description="Polar residues" evidence="1">
    <location>
        <begin position="63"/>
        <end position="78"/>
    </location>
</feature>
<dbReference type="EMBL" id="SSTE01014379">
    <property type="protein sequence ID" value="KAA0046153.1"/>
    <property type="molecule type" value="Genomic_DNA"/>
</dbReference>
<protein>
    <submittedName>
        <fullName evidence="2">Uncharacterized protein</fullName>
    </submittedName>
</protein>
<comment type="caution">
    <text evidence="2">The sequence shown here is derived from an EMBL/GenBank/DDBJ whole genome shotgun (WGS) entry which is preliminary data.</text>
</comment>
<reference evidence="2 3" key="1">
    <citation type="submission" date="2019-08" db="EMBL/GenBank/DDBJ databases">
        <title>Draft genome sequences of two oriental melons (Cucumis melo L. var makuwa).</title>
        <authorList>
            <person name="Kwon S.-Y."/>
        </authorList>
    </citation>
    <scope>NUCLEOTIDE SEQUENCE [LARGE SCALE GENOMIC DNA]</scope>
    <source>
        <strain evidence="3">cv. SW 3</strain>
        <tissue evidence="2">Leaf</tissue>
    </source>
</reference>
<accession>A0A5A7TRF9</accession>
<evidence type="ECO:0000313" key="3">
    <source>
        <dbReference type="Proteomes" id="UP000321393"/>
    </source>
</evidence>